<dbReference type="Proteomes" id="UP000609726">
    <property type="component" value="Unassembled WGS sequence"/>
</dbReference>
<evidence type="ECO:0000256" key="1">
    <source>
        <dbReference type="SAM" id="Phobius"/>
    </source>
</evidence>
<organism evidence="3 4">
    <name type="scientific">Massilia mucilaginosa</name>
    <dbReference type="NCBI Taxonomy" id="2609282"/>
    <lineage>
        <taxon>Bacteria</taxon>
        <taxon>Pseudomonadati</taxon>
        <taxon>Pseudomonadota</taxon>
        <taxon>Betaproteobacteria</taxon>
        <taxon>Burkholderiales</taxon>
        <taxon>Oxalobacteraceae</taxon>
        <taxon>Telluria group</taxon>
        <taxon>Massilia</taxon>
    </lineage>
</organism>
<keyword evidence="1" id="KW-1133">Transmembrane helix</keyword>
<comment type="caution">
    <text evidence="3">The sequence shown here is derived from an EMBL/GenBank/DDBJ whole genome shotgun (WGS) entry which is preliminary data.</text>
</comment>
<keyword evidence="4" id="KW-1185">Reference proteome</keyword>
<gene>
    <name evidence="3" type="ORF">F2P45_25410</name>
</gene>
<dbReference type="InterPro" id="IPR012495">
    <property type="entry name" value="TadE-like_dom"/>
</dbReference>
<reference evidence="3 4" key="1">
    <citation type="submission" date="2019-10" db="EMBL/GenBank/DDBJ databases">
        <title>Taxonomy of Antarctic Massilia spp.: description of Massilia rubra sp. nov., Massilia aquatica sp. nov., Massilia mucilaginosa sp. nov., Massilia frigida sp. nov. isolated from streams, lakes and regoliths.</title>
        <authorList>
            <person name="Holochova P."/>
            <person name="Sedlacek I."/>
            <person name="Kralova S."/>
            <person name="Maslanova I."/>
            <person name="Busse H.-J."/>
            <person name="Stankova E."/>
            <person name="Vrbovska V."/>
            <person name="Kovarovic V."/>
            <person name="Bartak M."/>
            <person name="Svec P."/>
            <person name="Pantucek R."/>
        </authorList>
    </citation>
    <scope>NUCLEOTIDE SEQUENCE [LARGE SCALE GENOMIC DNA]</scope>
    <source>
        <strain evidence="3 4">CCM 8733</strain>
    </source>
</reference>
<protein>
    <recommendedName>
        <fullName evidence="2">TadE-like domain-containing protein</fullName>
    </recommendedName>
</protein>
<keyword evidence="1" id="KW-0472">Membrane</keyword>
<evidence type="ECO:0000259" key="2">
    <source>
        <dbReference type="Pfam" id="PF07811"/>
    </source>
</evidence>
<evidence type="ECO:0000313" key="4">
    <source>
        <dbReference type="Proteomes" id="UP000609726"/>
    </source>
</evidence>
<sequence>MKGFSMTPPVRRRVRGIAHIELALVLSVMWILLPLIFSFGRIFYVSAALKQANNDAAASLAAVPMAEWVTSASATSPMKLRAIALVERALADTGVTPTLALDNVVITCVRGGMPSQNCGGIDRPESITVTLAMNIPMVGVMNMFDTGGGTLLVFTTVTVPYTN</sequence>
<proteinExistence type="predicted"/>
<keyword evidence="1" id="KW-0812">Transmembrane</keyword>
<evidence type="ECO:0000313" key="3">
    <source>
        <dbReference type="EMBL" id="NHZ92318.1"/>
    </source>
</evidence>
<dbReference type="EMBL" id="WHJH01000043">
    <property type="protein sequence ID" value="NHZ92318.1"/>
    <property type="molecule type" value="Genomic_DNA"/>
</dbReference>
<feature type="domain" description="TadE-like" evidence="2">
    <location>
        <begin position="16"/>
        <end position="57"/>
    </location>
</feature>
<accession>A0ABX0NZ95</accession>
<name>A0ABX0NZ95_9BURK</name>
<feature type="transmembrane region" description="Helical" evidence="1">
    <location>
        <begin position="20"/>
        <end position="44"/>
    </location>
</feature>
<dbReference type="Pfam" id="PF07811">
    <property type="entry name" value="TadE"/>
    <property type="match status" value="1"/>
</dbReference>